<protein>
    <recommendedName>
        <fullName evidence="5">NHL repeat-containing protein</fullName>
    </recommendedName>
</protein>
<dbReference type="InterPro" id="IPR001258">
    <property type="entry name" value="NHL_repeat"/>
</dbReference>
<dbReference type="RefSeq" id="WP_220808515.1">
    <property type="nucleotide sequence ID" value="NZ_BPMK01000009.1"/>
</dbReference>
<sequence length="322" mass="31705">MPVTQQALFNQPVGLAMDGAGNLYVADSANFTIRKVAANGTVLTLAGSPGISGSSDGSGSAARFSLLTGIAVDGSGNVYVADNSAIRKITPAGNVTTLAGAAGVIGYADGAGAAARFNRPWGVAVAADGTVFVADSGNYVVRAIGTDGTVSTHAGTQGMRGRADGSRATATFLNPQGIALDTAGNLYVTDWYGPPAPNLPEGSTLVRKIAADGAVSTVAGTLGGETGPAAFRDTFAIATDGAGNVYLAAARSVHRVSAVGTISPVVAASPAFQSLEGIALDGSGNVYVADRSSHAVSRVTPSGDVSVYAGKPGVSGSADTNP</sequence>
<proteinExistence type="predicted"/>
<evidence type="ECO:0000313" key="4">
    <source>
        <dbReference type="Proteomes" id="UP000887222"/>
    </source>
</evidence>
<gene>
    <name evidence="3" type="ORF">NCCP691_23270</name>
</gene>
<dbReference type="Gene3D" id="2.120.10.30">
    <property type="entry name" value="TolB, C-terminal domain"/>
    <property type="match status" value="4"/>
</dbReference>
<dbReference type="EMBL" id="BPMK01000009">
    <property type="protein sequence ID" value="GIZ52313.1"/>
    <property type="molecule type" value="Genomic_DNA"/>
</dbReference>
<accession>A0ABQ4Q545</accession>
<evidence type="ECO:0000256" key="1">
    <source>
        <dbReference type="ARBA" id="ARBA00022737"/>
    </source>
</evidence>
<dbReference type="PANTHER" id="PTHR13833">
    <property type="match status" value="1"/>
</dbReference>
<keyword evidence="1" id="KW-0677">Repeat</keyword>
<keyword evidence="4" id="KW-1185">Reference proteome</keyword>
<feature type="repeat" description="NHL" evidence="2">
    <location>
        <begin position="9"/>
        <end position="39"/>
    </location>
</feature>
<dbReference type="InterPro" id="IPR011042">
    <property type="entry name" value="6-blade_b-propeller_TolB-like"/>
</dbReference>
<feature type="repeat" description="NHL" evidence="2">
    <location>
        <begin position="117"/>
        <end position="147"/>
    </location>
</feature>
<evidence type="ECO:0008006" key="5">
    <source>
        <dbReference type="Google" id="ProtNLM"/>
    </source>
</evidence>
<dbReference type="Pfam" id="PF01436">
    <property type="entry name" value="NHL"/>
    <property type="match status" value="3"/>
</dbReference>
<dbReference type="Proteomes" id="UP000887222">
    <property type="component" value="Unassembled WGS sequence"/>
</dbReference>
<dbReference type="SUPFAM" id="SSF101898">
    <property type="entry name" value="NHL repeat"/>
    <property type="match status" value="1"/>
</dbReference>
<organism evidence="3 4">
    <name type="scientific">Noviherbaspirillum aridicola</name>
    <dbReference type="NCBI Taxonomy" id="2849687"/>
    <lineage>
        <taxon>Bacteria</taxon>
        <taxon>Pseudomonadati</taxon>
        <taxon>Pseudomonadota</taxon>
        <taxon>Betaproteobacteria</taxon>
        <taxon>Burkholderiales</taxon>
        <taxon>Oxalobacteraceae</taxon>
        <taxon>Noviherbaspirillum</taxon>
    </lineage>
</organism>
<comment type="caution">
    <text evidence="3">The sequence shown here is derived from an EMBL/GenBank/DDBJ whole genome shotgun (WGS) entry which is preliminary data.</text>
</comment>
<evidence type="ECO:0000313" key="3">
    <source>
        <dbReference type="EMBL" id="GIZ52313.1"/>
    </source>
</evidence>
<dbReference type="PROSITE" id="PS51125">
    <property type="entry name" value="NHL"/>
    <property type="match status" value="2"/>
</dbReference>
<dbReference type="PANTHER" id="PTHR13833:SF71">
    <property type="entry name" value="NHL DOMAIN-CONTAINING PROTEIN"/>
    <property type="match status" value="1"/>
</dbReference>
<name>A0ABQ4Q545_9BURK</name>
<evidence type="ECO:0000256" key="2">
    <source>
        <dbReference type="PROSITE-ProRule" id="PRU00504"/>
    </source>
</evidence>
<reference evidence="3 4" key="1">
    <citation type="journal article" date="2022" name="Int. J. Syst. Evol. Microbiol.">
        <title>Noviherbaspirillum aridicola sp. nov., isolated from an arid soil in Pakistan.</title>
        <authorList>
            <person name="Khan I.U."/>
            <person name="Saqib M."/>
            <person name="Amin A."/>
            <person name="Hussain F."/>
            <person name="Li L."/>
            <person name="Liu Y.H."/>
            <person name="Fang B.Z."/>
            <person name="Ahmed I."/>
            <person name="Li W.J."/>
        </authorList>
    </citation>
    <scope>NUCLEOTIDE SEQUENCE [LARGE SCALE GENOMIC DNA]</scope>
    <source>
        <strain evidence="3 4">NCCP-691</strain>
    </source>
</reference>